<proteinExistence type="predicted"/>
<protein>
    <submittedName>
        <fullName evidence="2">5878_t:CDS:1</fullName>
    </submittedName>
</protein>
<feature type="compositionally biased region" description="Polar residues" evidence="1">
    <location>
        <begin position="34"/>
        <end position="49"/>
    </location>
</feature>
<feature type="non-terminal residue" evidence="2">
    <location>
        <position position="1"/>
    </location>
</feature>
<accession>A0A9N9EJ68</accession>
<organism evidence="2 3">
    <name type="scientific">Paraglomus brasilianum</name>
    <dbReference type="NCBI Taxonomy" id="144538"/>
    <lineage>
        <taxon>Eukaryota</taxon>
        <taxon>Fungi</taxon>
        <taxon>Fungi incertae sedis</taxon>
        <taxon>Mucoromycota</taxon>
        <taxon>Glomeromycotina</taxon>
        <taxon>Glomeromycetes</taxon>
        <taxon>Paraglomerales</taxon>
        <taxon>Paraglomeraceae</taxon>
        <taxon>Paraglomus</taxon>
    </lineage>
</organism>
<evidence type="ECO:0000313" key="3">
    <source>
        <dbReference type="Proteomes" id="UP000789739"/>
    </source>
</evidence>
<feature type="compositionally biased region" description="Basic and acidic residues" evidence="1">
    <location>
        <begin position="76"/>
        <end position="108"/>
    </location>
</feature>
<dbReference type="EMBL" id="CAJVPI010006944">
    <property type="protein sequence ID" value="CAG8680903.1"/>
    <property type="molecule type" value="Genomic_DNA"/>
</dbReference>
<evidence type="ECO:0000313" key="2">
    <source>
        <dbReference type="EMBL" id="CAG8680903.1"/>
    </source>
</evidence>
<reference evidence="2" key="1">
    <citation type="submission" date="2021-06" db="EMBL/GenBank/DDBJ databases">
        <authorList>
            <person name="Kallberg Y."/>
            <person name="Tangrot J."/>
            <person name="Rosling A."/>
        </authorList>
    </citation>
    <scope>NUCLEOTIDE SEQUENCE</scope>
    <source>
        <strain evidence="2">BR232B</strain>
    </source>
</reference>
<dbReference type="Proteomes" id="UP000789739">
    <property type="component" value="Unassembled WGS sequence"/>
</dbReference>
<sequence length="108" mass="11712">TSDSITNASPVTPPISSPNQFPPQLTILPRVESLINSPTSPASPNQPLRTASDHPFMRDEVGRKVREASVITGHGLGRDLEHLGNGDGEKDKDKNTESEENVKTKNEE</sequence>
<comment type="caution">
    <text evidence="2">The sequence shown here is derived from an EMBL/GenBank/DDBJ whole genome shotgun (WGS) entry which is preliminary data.</text>
</comment>
<feature type="non-terminal residue" evidence="2">
    <location>
        <position position="108"/>
    </location>
</feature>
<dbReference type="AlphaFoldDB" id="A0A9N9EJ68"/>
<feature type="region of interest" description="Disordered" evidence="1">
    <location>
        <begin position="1"/>
        <end position="108"/>
    </location>
</feature>
<keyword evidence="3" id="KW-1185">Reference proteome</keyword>
<name>A0A9N9EJ68_9GLOM</name>
<gene>
    <name evidence="2" type="ORF">PBRASI_LOCUS11801</name>
</gene>
<evidence type="ECO:0000256" key="1">
    <source>
        <dbReference type="SAM" id="MobiDB-lite"/>
    </source>
</evidence>
<feature type="compositionally biased region" description="Polar residues" evidence="1">
    <location>
        <begin position="1"/>
        <end position="10"/>
    </location>
</feature>
<feature type="compositionally biased region" description="Basic and acidic residues" evidence="1">
    <location>
        <begin position="51"/>
        <end position="67"/>
    </location>
</feature>